<evidence type="ECO:0000313" key="1">
    <source>
        <dbReference type="EMBL" id="SVB85989.1"/>
    </source>
</evidence>
<dbReference type="AlphaFoldDB" id="A0A382HFP3"/>
<organism evidence="1">
    <name type="scientific">marine metagenome</name>
    <dbReference type="NCBI Taxonomy" id="408172"/>
    <lineage>
        <taxon>unclassified sequences</taxon>
        <taxon>metagenomes</taxon>
        <taxon>ecological metagenomes</taxon>
    </lineage>
</organism>
<dbReference type="EMBL" id="UINC01060943">
    <property type="protein sequence ID" value="SVB85989.1"/>
    <property type="molecule type" value="Genomic_DNA"/>
</dbReference>
<sequence length="108" mass="12440">MGYSQLKLPSLQRLKEITKKVQHRGKKSGRIYSTVISLKQITKQEFITGRHKNLVIPYEEGGKIKTIIADYKNGQYIKVIPQGRGKSKTISLKVNGATYDYWKKKKGW</sequence>
<reference evidence="1" key="1">
    <citation type="submission" date="2018-05" db="EMBL/GenBank/DDBJ databases">
        <authorList>
            <person name="Lanie J.A."/>
            <person name="Ng W.-L."/>
            <person name="Kazmierczak K.M."/>
            <person name="Andrzejewski T.M."/>
            <person name="Davidsen T.M."/>
            <person name="Wayne K.J."/>
            <person name="Tettelin H."/>
            <person name="Glass J.I."/>
            <person name="Rusch D."/>
            <person name="Podicherti R."/>
            <person name="Tsui H.-C.T."/>
            <person name="Winkler M.E."/>
        </authorList>
    </citation>
    <scope>NUCLEOTIDE SEQUENCE</scope>
</reference>
<protein>
    <submittedName>
        <fullName evidence="1">Uncharacterized protein</fullName>
    </submittedName>
</protein>
<accession>A0A382HFP3</accession>
<gene>
    <name evidence="1" type="ORF">METZ01_LOCUS238843</name>
</gene>
<name>A0A382HFP3_9ZZZZ</name>
<proteinExistence type="predicted"/>